<feature type="region of interest" description="Disordered" evidence="1">
    <location>
        <begin position="49"/>
        <end position="78"/>
    </location>
</feature>
<feature type="compositionally biased region" description="Basic and acidic residues" evidence="1">
    <location>
        <begin position="52"/>
        <end position="78"/>
    </location>
</feature>
<proteinExistence type="predicted"/>
<accession>A0A516RIB2</accession>
<sequence>MHVPRRRTDLAAFLAVLVTGVVLILCGVKAETVSTVAIGLSTLYAAWQRQEGAPRDPDARDAPGPHPPDSGDRTRPER</sequence>
<dbReference type="RefSeq" id="WP_144322604.1">
    <property type="nucleotide sequence ID" value="NZ_CP040916.1"/>
</dbReference>
<dbReference type="AlphaFoldDB" id="A0A516RIB2"/>
<evidence type="ECO:0000313" key="3">
    <source>
        <dbReference type="Proteomes" id="UP000316806"/>
    </source>
</evidence>
<dbReference type="EMBL" id="CP040916">
    <property type="protein sequence ID" value="QDQ15400.1"/>
    <property type="molecule type" value="Genomic_DNA"/>
</dbReference>
<organism evidence="2 3">
    <name type="scientific">Streptomyces spectabilis</name>
    <dbReference type="NCBI Taxonomy" id="68270"/>
    <lineage>
        <taxon>Bacteria</taxon>
        <taxon>Bacillati</taxon>
        <taxon>Actinomycetota</taxon>
        <taxon>Actinomycetes</taxon>
        <taxon>Kitasatosporales</taxon>
        <taxon>Streptomycetaceae</taxon>
        <taxon>Streptomyces</taxon>
    </lineage>
</organism>
<evidence type="ECO:0000313" key="2">
    <source>
        <dbReference type="EMBL" id="QDQ15400.1"/>
    </source>
</evidence>
<protein>
    <submittedName>
        <fullName evidence="2">Uncharacterized protein</fullName>
    </submittedName>
</protein>
<reference evidence="2 3" key="1">
    <citation type="journal article" date="2019" name="J. Ind. Microbiol. Biotechnol.">
        <title>The complete genomic sequence of Streptomyces spectabilis NRRL-2792 and identification of secondary metabolite biosynthetic gene clusters.</title>
        <authorList>
            <person name="Sinha A."/>
            <person name="Phillips-Salemka S."/>
            <person name="Niraula T.A."/>
            <person name="Short K.A."/>
            <person name="Niraula N.P."/>
        </authorList>
    </citation>
    <scope>NUCLEOTIDE SEQUENCE [LARGE SCALE GENOMIC DNA]</scope>
    <source>
        <strain evidence="2 3">NRRL 2792</strain>
    </source>
</reference>
<dbReference type="Proteomes" id="UP000316806">
    <property type="component" value="Chromosome"/>
</dbReference>
<name>A0A516RIB2_STRST</name>
<gene>
    <name evidence="2" type="ORF">FH965_36575</name>
</gene>
<evidence type="ECO:0000256" key="1">
    <source>
        <dbReference type="SAM" id="MobiDB-lite"/>
    </source>
</evidence>